<reference evidence="2" key="1">
    <citation type="submission" date="2022-11" db="EMBL/GenBank/DDBJ databases">
        <title>Refractory cell wall polysaccharides provide important carbon source for microbial heterotrophs in the hadal ocean.</title>
        <authorList>
            <person name="Zhu X."/>
        </authorList>
    </citation>
    <scope>NUCLEOTIDE SEQUENCE</scope>
    <source>
        <strain evidence="2">MTRN7</strain>
    </source>
</reference>
<evidence type="ECO:0000313" key="2">
    <source>
        <dbReference type="EMBL" id="MDA0178520.1"/>
    </source>
</evidence>
<evidence type="ECO:0000256" key="1">
    <source>
        <dbReference type="PROSITE-ProRule" id="PRU00339"/>
    </source>
</evidence>
<dbReference type="InterPro" id="IPR019734">
    <property type="entry name" value="TPR_rpt"/>
</dbReference>
<evidence type="ECO:0008006" key="4">
    <source>
        <dbReference type="Google" id="ProtNLM"/>
    </source>
</evidence>
<gene>
    <name evidence="2" type="ORF">OOZ35_13540</name>
</gene>
<feature type="repeat" description="TPR" evidence="1">
    <location>
        <begin position="71"/>
        <end position="104"/>
    </location>
</feature>
<sequence length="336" mass="38460">MQKNQKQYQENVNFVTMKINSMRLLIILCCFPFVLLGQSTLEKSRAFIAKKLFTKAENELVTFVDNNQNNLEAIELLGDAYGHQKKWDDAAKQYKKLTEAKPTEANYHYKYGGALGMKALSVSKFKALGIIDDVKAAFLKAAELDPNHIETRWALVELYMQLPGIIGGSKSKSLKYANELENLSKVDGYLAKGYIYEYDDEPELAEDYYLKAIKVGGSITCYSKLTSFYENQKQPEKAIKNIENEQSVHFRNSLRYQIGKVSAEYNVQLDKGESCLKSYIFNYSAKDGVPKAWANYRLAQIYKHKKETNKALEYIELALGELPDIDVFKEFKKSLQ</sequence>
<dbReference type="EMBL" id="JAPFGC010000002">
    <property type="protein sequence ID" value="MDA0178520.1"/>
    <property type="molecule type" value="Genomic_DNA"/>
</dbReference>
<evidence type="ECO:0000313" key="3">
    <source>
        <dbReference type="Proteomes" id="UP001149142"/>
    </source>
</evidence>
<keyword evidence="3" id="KW-1185">Reference proteome</keyword>
<organism evidence="2 3">
    <name type="scientific">Mesoflavibacter profundi</name>
    <dbReference type="NCBI Taxonomy" id="2708110"/>
    <lineage>
        <taxon>Bacteria</taxon>
        <taxon>Pseudomonadati</taxon>
        <taxon>Bacteroidota</taxon>
        <taxon>Flavobacteriia</taxon>
        <taxon>Flavobacteriales</taxon>
        <taxon>Flavobacteriaceae</taxon>
        <taxon>Mesoflavibacter</taxon>
    </lineage>
</organism>
<proteinExistence type="predicted"/>
<keyword evidence="1" id="KW-0802">TPR repeat</keyword>
<dbReference type="Pfam" id="PF13181">
    <property type="entry name" value="TPR_8"/>
    <property type="match status" value="2"/>
</dbReference>
<dbReference type="RefSeq" id="WP_223878828.1">
    <property type="nucleotide sequence ID" value="NZ_CAXQEU010000069.1"/>
</dbReference>
<protein>
    <recommendedName>
        <fullName evidence="4">Tetratricopeptide repeat protein</fullName>
    </recommendedName>
</protein>
<dbReference type="SUPFAM" id="SSF48452">
    <property type="entry name" value="TPR-like"/>
    <property type="match status" value="1"/>
</dbReference>
<comment type="caution">
    <text evidence="2">The sequence shown here is derived from an EMBL/GenBank/DDBJ whole genome shotgun (WGS) entry which is preliminary data.</text>
</comment>
<dbReference type="InterPro" id="IPR011990">
    <property type="entry name" value="TPR-like_helical_dom_sf"/>
</dbReference>
<dbReference type="Gene3D" id="1.25.40.10">
    <property type="entry name" value="Tetratricopeptide repeat domain"/>
    <property type="match status" value="2"/>
</dbReference>
<dbReference type="SMART" id="SM00028">
    <property type="entry name" value="TPR"/>
    <property type="match status" value="3"/>
</dbReference>
<dbReference type="Proteomes" id="UP001149142">
    <property type="component" value="Unassembled WGS sequence"/>
</dbReference>
<name>A0ABT4S3C5_9FLAO</name>
<dbReference type="PROSITE" id="PS50005">
    <property type="entry name" value="TPR"/>
    <property type="match status" value="1"/>
</dbReference>
<accession>A0ABT4S3C5</accession>
<dbReference type="PANTHER" id="PTHR12558">
    <property type="entry name" value="CELL DIVISION CYCLE 16,23,27"/>
    <property type="match status" value="1"/>
</dbReference>
<dbReference type="PANTHER" id="PTHR12558:SF47">
    <property type="entry name" value="LIPOPOLYSACCHARIDE ASSEMBLY PROTEIN B"/>
    <property type="match status" value="1"/>
</dbReference>